<organism evidence="2 3">
    <name type="scientific">Leptotrichia hongkongensis</name>
    <dbReference type="NCBI Taxonomy" id="554406"/>
    <lineage>
        <taxon>Bacteria</taxon>
        <taxon>Fusobacteriati</taxon>
        <taxon>Fusobacteriota</taxon>
        <taxon>Fusobacteriia</taxon>
        <taxon>Fusobacteriales</taxon>
        <taxon>Leptotrichiaceae</taxon>
        <taxon>Leptotrichia</taxon>
    </lineage>
</organism>
<dbReference type="KEGG" id="lhg:JMUB5056_0810"/>
<dbReference type="Gene3D" id="1.20.5.2950">
    <property type="match status" value="1"/>
</dbReference>
<accession>A0A510L5Z8</accession>
<dbReference type="EMBL" id="AP019846">
    <property type="protein sequence ID" value="BBM59226.1"/>
    <property type="molecule type" value="Genomic_DNA"/>
</dbReference>
<keyword evidence="1" id="KW-0175">Coiled coil</keyword>
<proteinExistence type="predicted"/>
<evidence type="ECO:0000313" key="2">
    <source>
        <dbReference type="EMBL" id="BBM59226.1"/>
    </source>
</evidence>
<sequence>MLYFFIRERVVKYRNKGLTIAQKIDNIIYIMTNKSICFCVFIYKKIKHLVIVKIIYEGGYILAKEVLEKIKNAESESDRIIADANEKAKDILKNIEQKIKDDSDKIISEASIEAENLKNQSIEDAEKKVNSLLNSEEEDVNRILNIDEKRIDEVVNLLAERIVK</sequence>
<reference evidence="2 3" key="1">
    <citation type="submission" date="2019-07" db="EMBL/GenBank/DDBJ databases">
        <title>Complete Genome Sequence of Leptotrichia hongkongensis Strain JMUB5056.</title>
        <authorList>
            <person name="Watanabe S."/>
            <person name="Cui L."/>
        </authorList>
    </citation>
    <scope>NUCLEOTIDE SEQUENCE [LARGE SCALE GENOMIC DNA]</scope>
    <source>
        <strain evidence="2 3">JMUB5056</strain>
    </source>
</reference>
<feature type="coiled-coil region" evidence="1">
    <location>
        <begin position="63"/>
        <end position="120"/>
    </location>
</feature>
<gene>
    <name evidence="2" type="ORF">JMUB5056_0810</name>
</gene>
<name>A0A510L5Z8_9FUSO</name>
<evidence type="ECO:0000256" key="1">
    <source>
        <dbReference type="SAM" id="Coils"/>
    </source>
</evidence>
<evidence type="ECO:0000313" key="3">
    <source>
        <dbReference type="Proteomes" id="UP000321561"/>
    </source>
</evidence>
<dbReference type="AlphaFoldDB" id="A0A510L5Z8"/>
<protein>
    <submittedName>
        <fullName evidence="2">Vacuolar ATP synthase subunit G</fullName>
    </submittedName>
</protein>
<dbReference type="Proteomes" id="UP000321561">
    <property type="component" value="Chromosome"/>
</dbReference>